<name>A0ABN5CKK0_PSEO7</name>
<sequence length="42" mass="4723">MPWQLEAMKDVLTCDKPSQASKRRLRLGFPNGETHLLAGIVN</sequence>
<proteinExistence type="predicted"/>
<evidence type="ECO:0000313" key="1">
    <source>
        <dbReference type="EMBL" id="ATD07737.1"/>
    </source>
</evidence>
<gene>
    <name evidence="1" type="ORF">PPIS_a2843</name>
</gene>
<evidence type="ECO:0000313" key="2">
    <source>
        <dbReference type="Proteomes" id="UP000016521"/>
    </source>
</evidence>
<dbReference type="Proteomes" id="UP000016521">
    <property type="component" value="Chromosome I"/>
</dbReference>
<protein>
    <recommendedName>
        <fullName evidence="3">Transposase</fullName>
    </recommendedName>
</protein>
<keyword evidence="2" id="KW-1185">Reference proteome</keyword>
<dbReference type="EMBL" id="CP011924">
    <property type="protein sequence ID" value="ATD07737.1"/>
    <property type="molecule type" value="Genomic_DNA"/>
</dbReference>
<evidence type="ECO:0008006" key="3">
    <source>
        <dbReference type="Google" id="ProtNLM"/>
    </source>
</evidence>
<organism evidence="1 2">
    <name type="scientific">Pseudoalteromonas piscicida</name>
    <dbReference type="NCBI Taxonomy" id="43662"/>
    <lineage>
        <taxon>Bacteria</taxon>
        <taxon>Pseudomonadati</taxon>
        <taxon>Pseudomonadota</taxon>
        <taxon>Gammaproteobacteria</taxon>
        <taxon>Alteromonadales</taxon>
        <taxon>Pseudoalteromonadaceae</taxon>
        <taxon>Pseudoalteromonas</taxon>
    </lineage>
</organism>
<reference evidence="1 2" key="1">
    <citation type="submission" date="2015-06" db="EMBL/GenBank/DDBJ databases">
        <authorList>
            <person name="Xie B.-B."/>
            <person name="Rong J.-C."/>
            <person name="Qin Q.-L."/>
            <person name="Zhang Y.-Z."/>
        </authorList>
    </citation>
    <scope>NUCLEOTIDE SEQUENCE [LARGE SCALE GENOMIC DNA]</scope>
    <source>
        <strain evidence="1 2">JCM 20779</strain>
    </source>
</reference>
<accession>A0ABN5CKK0</accession>